<dbReference type="RefSeq" id="WP_179665339.1">
    <property type="nucleotide sequence ID" value="NZ_JACCBG010000001.1"/>
</dbReference>
<sequence>MNAHIFLQAQLFDGHRYAGADALGVRDGRIVAIGDPADVRDRVGPGAQEVDCGGGLLLPGFQDAHMHPMVGGLERLRCEMSGLSGAEEYLDALRDSAERQSGAAWFRGGGWSVAAFGPQGPTAELLDRVMPDKPAFLPSTDHHDAWVNTRALEVAGITADTPDPEDGWIERDDRGNPTGTLREGAQRLVWDHVETTREEYAAALREAQSYLASWGIVGWHDALIGGYAGLDDPTQAYLDLKEADDLRAHVRCSQWWDRHRGLEQVEELLAERDRLAAAGLTADSVKVMMDGIAETFTATVEEPYLGQLHCACGDRGLAFLDAEQVREVVVALDAAGLACHFHAIGERAVHDALDALEAARVDNGMRGLRHQVAHLQLVRPGDRARFWALGVTANVQGMWVSRDTPAVKMLLPHLDEERASWHYPLAEIAGTGAHLAGGSDWPVNPPEPVAGVHALVNRASYSSDGDAPEPLVPDQALSLEQALSAYTSGTAWVNHRGDSGVLQVGARADLTLLDRDPFRAPAEEIGAAEIVATWFGGERVYER</sequence>
<dbReference type="AlphaFoldDB" id="A0A7Y9EA70"/>
<dbReference type="PANTHER" id="PTHR22642">
    <property type="entry name" value="IMIDAZOLONEPROPIONASE"/>
    <property type="match status" value="1"/>
</dbReference>
<evidence type="ECO:0000313" key="3">
    <source>
        <dbReference type="EMBL" id="NYD43872.1"/>
    </source>
</evidence>
<organism evidence="3 4">
    <name type="scientific">Nocardioides panaciterrulae</name>
    <dbReference type="NCBI Taxonomy" id="661492"/>
    <lineage>
        <taxon>Bacteria</taxon>
        <taxon>Bacillati</taxon>
        <taxon>Actinomycetota</taxon>
        <taxon>Actinomycetes</taxon>
        <taxon>Propionibacteriales</taxon>
        <taxon>Nocardioidaceae</taxon>
        <taxon>Nocardioides</taxon>
    </lineage>
</organism>
<dbReference type="SUPFAM" id="SSF51338">
    <property type="entry name" value="Composite domain of metallo-dependent hydrolases"/>
    <property type="match status" value="1"/>
</dbReference>
<dbReference type="GO" id="GO:0016810">
    <property type="term" value="F:hydrolase activity, acting on carbon-nitrogen (but not peptide) bonds"/>
    <property type="evidence" value="ECO:0007669"/>
    <property type="project" value="InterPro"/>
</dbReference>
<feature type="domain" description="Amidohydrolase 3" evidence="2">
    <location>
        <begin position="48"/>
        <end position="541"/>
    </location>
</feature>
<keyword evidence="4" id="KW-1185">Reference proteome</keyword>
<dbReference type="InterPro" id="IPR013108">
    <property type="entry name" value="Amidohydro_3"/>
</dbReference>
<dbReference type="SUPFAM" id="SSF51556">
    <property type="entry name" value="Metallo-dependent hydrolases"/>
    <property type="match status" value="1"/>
</dbReference>
<evidence type="ECO:0000259" key="2">
    <source>
        <dbReference type="Pfam" id="PF07969"/>
    </source>
</evidence>
<evidence type="ECO:0000256" key="1">
    <source>
        <dbReference type="SAM" id="MobiDB-lite"/>
    </source>
</evidence>
<dbReference type="InterPro" id="IPR033932">
    <property type="entry name" value="YtcJ-like"/>
</dbReference>
<dbReference type="Proteomes" id="UP000535511">
    <property type="component" value="Unassembled WGS sequence"/>
</dbReference>
<dbReference type="CDD" id="cd01300">
    <property type="entry name" value="YtcJ_like"/>
    <property type="match status" value="1"/>
</dbReference>
<comment type="caution">
    <text evidence="3">The sequence shown here is derived from an EMBL/GenBank/DDBJ whole genome shotgun (WGS) entry which is preliminary data.</text>
</comment>
<dbReference type="Gene3D" id="2.30.40.10">
    <property type="entry name" value="Urease, subunit C, domain 1"/>
    <property type="match status" value="1"/>
</dbReference>
<dbReference type="EMBL" id="JACCBG010000001">
    <property type="protein sequence ID" value="NYD43872.1"/>
    <property type="molecule type" value="Genomic_DNA"/>
</dbReference>
<feature type="region of interest" description="Disordered" evidence="1">
    <location>
        <begin position="158"/>
        <end position="178"/>
    </location>
</feature>
<reference evidence="3 4" key="1">
    <citation type="submission" date="2020-07" db="EMBL/GenBank/DDBJ databases">
        <title>Sequencing the genomes of 1000 actinobacteria strains.</title>
        <authorList>
            <person name="Klenk H.-P."/>
        </authorList>
    </citation>
    <scope>NUCLEOTIDE SEQUENCE [LARGE SCALE GENOMIC DNA]</scope>
    <source>
        <strain evidence="3 4">DSM 21350</strain>
    </source>
</reference>
<dbReference type="InterPro" id="IPR032466">
    <property type="entry name" value="Metal_Hydrolase"/>
</dbReference>
<dbReference type="Pfam" id="PF07969">
    <property type="entry name" value="Amidohydro_3"/>
    <property type="match status" value="1"/>
</dbReference>
<name>A0A7Y9EA70_9ACTN</name>
<evidence type="ECO:0000313" key="4">
    <source>
        <dbReference type="Proteomes" id="UP000535511"/>
    </source>
</evidence>
<dbReference type="Gene3D" id="3.20.20.140">
    <property type="entry name" value="Metal-dependent hydrolases"/>
    <property type="match status" value="1"/>
</dbReference>
<proteinExistence type="predicted"/>
<protein>
    <recommendedName>
        <fullName evidence="2">Amidohydrolase 3 domain-containing protein</fullName>
    </recommendedName>
</protein>
<accession>A0A7Y9EA70</accession>
<dbReference type="PANTHER" id="PTHR22642:SF2">
    <property type="entry name" value="PROTEIN LONG AFTER FAR-RED 3"/>
    <property type="match status" value="1"/>
</dbReference>
<dbReference type="Gene3D" id="3.10.310.70">
    <property type="match status" value="1"/>
</dbReference>
<gene>
    <name evidence="3" type="ORF">BJZ21_003955</name>
</gene>
<dbReference type="InterPro" id="IPR011059">
    <property type="entry name" value="Metal-dep_hydrolase_composite"/>
</dbReference>